<organism evidence="9 11">
    <name type="scientific">Aquisalinus luteolus</name>
    <dbReference type="NCBI Taxonomy" id="1566827"/>
    <lineage>
        <taxon>Bacteria</taxon>
        <taxon>Pseudomonadati</taxon>
        <taxon>Pseudomonadota</taxon>
        <taxon>Alphaproteobacteria</taxon>
        <taxon>Parvularculales</taxon>
        <taxon>Parvularculaceae</taxon>
        <taxon>Aquisalinus</taxon>
    </lineage>
</organism>
<proteinExistence type="inferred from homology"/>
<keyword evidence="5 8" id="KW-1133">Transmembrane helix</keyword>
<accession>A0A8J3A577</accession>
<dbReference type="GO" id="GO:0022857">
    <property type="term" value="F:transmembrane transporter activity"/>
    <property type="evidence" value="ECO:0007669"/>
    <property type="project" value="InterPro"/>
</dbReference>
<keyword evidence="7" id="KW-0653">Protein transport</keyword>
<gene>
    <name evidence="10" type="ORF">FF098_004395</name>
    <name evidence="9" type="ORF">GCM10011355_08900</name>
</gene>
<dbReference type="Proteomes" id="UP000621856">
    <property type="component" value="Unassembled WGS sequence"/>
</dbReference>
<dbReference type="RefSeq" id="WP_155137888.1">
    <property type="nucleotide sequence ID" value="NZ_BMGZ01000001.1"/>
</dbReference>
<evidence type="ECO:0000256" key="2">
    <source>
        <dbReference type="ARBA" id="ARBA00005811"/>
    </source>
</evidence>
<evidence type="ECO:0000256" key="5">
    <source>
        <dbReference type="ARBA" id="ARBA00022989"/>
    </source>
</evidence>
<comment type="similarity">
    <text evidence="2 7">Belongs to the ExbD/TolR family.</text>
</comment>
<sequence length="128" mass="13850">MNLRRPTRRRRASITSLIDVIFLLLLFFMLTSSFTRFSEIELTASGETAAVTTADAVLIRLEILENGVVLDGAALADDQIAPALMLERKARTGILVGVAQEATTQRLVDILSIIGALPGSEIQLVEAL</sequence>
<protein>
    <submittedName>
        <fullName evidence="10">Biopolymer transporter ExbD</fullName>
    </submittedName>
</protein>
<keyword evidence="6 8" id="KW-0472">Membrane</keyword>
<evidence type="ECO:0000313" key="11">
    <source>
        <dbReference type="Proteomes" id="UP000621856"/>
    </source>
</evidence>
<dbReference type="Proteomes" id="UP000818603">
    <property type="component" value="Unassembled WGS sequence"/>
</dbReference>
<dbReference type="EMBL" id="VCJR02000001">
    <property type="protein sequence ID" value="NHK27140.1"/>
    <property type="molecule type" value="Genomic_DNA"/>
</dbReference>
<dbReference type="GO" id="GO:0015031">
    <property type="term" value="P:protein transport"/>
    <property type="evidence" value="ECO:0007669"/>
    <property type="project" value="UniProtKB-KW"/>
</dbReference>
<comment type="caution">
    <text evidence="9">The sequence shown here is derived from an EMBL/GenBank/DDBJ whole genome shotgun (WGS) entry which is preliminary data.</text>
</comment>
<keyword evidence="12" id="KW-1185">Reference proteome</keyword>
<name>A0A8J3A577_9PROT</name>
<reference evidence="10 12" key="2">
    <citation type="submission" date="2020-02" db="EMBL/GenBank/DDBJ databases">
        <title>Genome sequence of Parvularcula flava strain NH6-79.</title>
        <authorList>
            <person name="Abdul Karim M.H."/>
            <person name="Lam M.Q."/>
            <person name="Chen S.J."/>
            <person name="Yahya A."/>
            <person name="Shahir S."/>
            <person name="Shamsir M.S."/>
            <person name="Chong C.S."/>
        </authorList>
    </citation>
    <scope>NUCLEOTIDE SEQUENCE [LARGE SCALE GENOMIC DNA]</scope>
    <source>
        <strain evidence="10 12">NH6-79</strain>
    </source>
</reference>
<reference evidence="9" key="3">
    <citation type="submission" date="2020-09" db="EMBL/GenBank/DDBJ databases">
        <authorList>
            <person name="Sun Q."/>
            <person name="Zhou Y."/>
        </authorList>
    </citation>
    <scope>NUCLEOTIDE SEQUENCE</scope>
    <source>
        <strain evidence="9">CGMCC 1.14984</strain>
    </source>
</reference>
<dbReference type="Pfam" id="PF02472">
    <property type="entry name" value="ExbD"/>
    <property type="match status" value="1"/>
</dbReference>
<feature type="transmembrane region" description="Helical" evidence="8">
    <location>
        <begin position="12"/>
        <end position="30"/>
    </location>
</feature>
<keyword evidence="7" id="KW-0813">Transport</keyword>
<dbReference type="InterPro" id="IPR003400">
    <property type="entry name" value="ExbD"/>
</dbReference>
<comment type="subcellular location">
    <subcellularLocation>
        <location evidence="1">Cell membrane</location>
        <topology evidence="1">Single-pass membrane protein</topology>
    </subcellularLocation>
    <subcellularLocation>
        <location evidence="7">Cell membrane</location>
        <topology evidence="7">Single-pass type II membrane protein</topology>
    </subcellularLocation>
</comment>
<evidence type="ECO:0000256" key="3">
    <source>
        <dbReference type="ARBA" id="ARBA00022475"/>
    </source>
</evidence>
<evidence type="ECO:0000256" key="8">
    <source>
        <dbReference type="SAM" id="Phobius"/>
    </source>
</evidence>
<keyword evidence="3" id="KW-1003">Cell membrane</keyword>
<evidence type="ECO:0000313" key="9">
    <source>
        <dbReference type="EMBL" id="GGH94521.1"/>
    </source>
</evidence>
<evidence type="ECO:0000256" key="7">
    <source>
        <dbReference type="RuleBase" id="RU003879"/>
    </source>
</evidence>
<evidence type="ECO:0000313" key="12">
    <source>
        <dbReference type="Proteomes" id="UP000818603"/>
    </source>
</evidence>
<dbReference type="AlphaFoldDB" id="A0A8J3A577"/>
<evidence type="ECO:0000256" key="1">
    <source>
        <dbReference type="ARBA" id="ARBA00004162"/>
    </source>
</evidence>
<dbReference type="GO" id="GO:0005886">
    <property type="term" value="C:plasma membrane"/>
    <property type="evidence" value="ECO:0007669"/>
    <property type="project" value="UniProtKB-SubCell"/>
</dbReference>
<evidence type="ECO:0000313" key="10">
    <source>
        <dbReference type="EMBL" id="NHK27140.1"/>
    </source>
</evidence>
<dbReference type="PANTHER" id="PTHR30558">
    <property type="entry name" value="EXBD MEMBRANE COMPONENT OF PMF-DRIVEN MACROMOLECULE IMPORT SYSTEM"/>
    <property type="match status" value="1"/>
</dbReference>
<keyword evidence="4 7" id="KW-0812">Transmembrane</keyword>
<dbReference type="EMBL" id="BMGZ01000001">
    <property type="protein sequence ID" value="GGH94521.1"/>
    <property type="molecule type" value="Genomic_DNA"/>
</dbReference>
<reference evidence="9" key="1">
    <citation type="journal article" date="2014" name="Int. J. Syst. Evol. Microbiol.">
        <title>Complete genome sequence of Corynebacterium casei LMG S-19264T (=DSM 44701T), isolated from a smear-ripened cheese.</title>
        <authorList>
            <consortium name="US DOE Joint Genome Institute (JGI-PGF)"/>
            <person name="Walter F."/>
            <person name="Albersmeier A."/>
            <person name="Kalinowski J."/>
            <person name="Ruckert C."/>
        </authorList>
    </citation>
    <scope>NUCLEOTIDE SEQUENCE</scope>
    <source>
        <strain evidence="9">CGMCC 1.14984</strain>
    </source>
</reference>
<evidence type="ECO:0000256" key="4">
    <source>
        <dbReference type="ARBA" id="ARBA00022692"/>
    </source>
</evidence>
<evidence type="ECO:0000256" key="6">
    <source>
        <dbReference type="ARBA" id="ARBA00023136"/>
    </source>
</evidence>